<dbReference type="GO" id="GO:0043743">
    <property type="term" value="F:LPPG:FO 2-phospho-L-lactate transferase activity"/>
    <property type="evidence" value="ECO:0007669"/>
    <property type="project" value="InterPro"/>
</dbReference>
<reference evidence="3" key="1">
    <citation type="submission" date="2020-05" db="EMBL/GenBank/DDBJ databases">
        <authorList>
            <person name="Chiriac C."/>
            <person name="Salcher M."/>
            <person name="Ghai R."/>
            <person name="Kavagutti S V."/>
        </authorList>
    </citation>
    <scope>NUCLEOTIDE SEQUENCE</scope>
</reference>
<evidence type="ECO:0000256" key="1">
    <source>
        <dbReference type="ARBA" id="ARBA00022679"/>
    </source>
</evidence>
<dbReference type="InterPro" id="IPR038136">
    <property type="entry name" value="CofD-like_dom_sf"/>
</dbReference>
<dbReference type="EMBL" id="CAEZUN010000133">
    <property type="protein sequence ID" value="CAB4607053.1"/>
    <property type="molecule type" value="Genomic_DNA"/>
</dbReference>
<dbReference type="NCBIfam" id="TIGR01819">
    <property type="entry name" value="F420_cofD"/>
    <property type="match status" value="1"/>
</dbReference>
<dbReference type="Pfam" id="PF01933">
    <property type="entry name" value="CofD"/>
    <property type="match status" value="1"/>
</dbReference>
<keyword evidence="2" id="KW-0460">Magnesium</keyword>
<dbReference type="InterPro" id="IPR010115">
    <property type="entry name" value="FbiA/CofD"/>
</dbReference>
<sequence length="331" mass="35519">MIANSKINSVVVLAGGVGAARFLRALALVHDQQATTALVNTGDDTILHGLNISPDIDTVIYTLGEAIDAQRGWGLSDETWRAMESLKRYVDVRPSGSIAAPEWFNLGDKDLATHFYRTARRSEGADASQITGEIARAWKVAQRIVPMTNSDVSTLVELAQDCRAGKAGTQISFQEYFVKYQHSVAVRAIYFQGAATAKPNGIAELNLADVIVIAPSNPIVSIGPIRALAGVDEVLMANREKVVAISPIIGGHALKGPADRMLTELGHESSALGVARLYNNVASTIIIDTVDADLKDAIEREGMRCIVTNTVMSDPKISRELAQTTLDSIAR</sequence>
<dbReference type="InterPro" id="IPR002882">
    <property type="entry name" value="CofD"/>
</dbReference>
<dbReference type="Gene3D" id="3.40.50.10680">
    <property type="entry name" value="CofD-like domains"/>
    <property type="match status" value="1"/>
</dbReference>
<accession>A0A6J6H3R9</accession>
<evidence type="ECO:0000256" key="2">
    <source>
        <dbReference type="ARBA" id="ARBA00022842"/>
    </source>
</evidence>
<dbReference type="Gene3D" id="1.10.8.240">
    <property type="entry name" value="CofD-like domain"/>
    <property type="match status" value="1"/>
</dbReference>
<name>A0A6J6H3R9_9ZZZZ</name>
<evidence type="ECO:0000313" key="3">
    <source>
        <dbReference type="EMBL" id="CAB4607053.1"/>
    </source>
</evidence>
<dbReference type="HAMAP" id="MF_01257">
    <property type="entry name" value="CofD"/>
    <property type="match status" value="1"/>
</dbReference>
<dbReference type="SUPFAM" id="SSF142338">
    <property type="entry name" value="CofD-like"/>
    <property type="match status" value="1"/>
</dbReference>
<dbReference type="CDD" id="cd07186">
    <property type="entry name" value="CofD_like"/>
    <property type="match status" value="1"/>
</dbReference>
<organism evidence="3">
    <name type="scientific">freshwater metagenome</name>
    <dbReference type="NCBI Taxonomy" id="449393"/>
    <lineage>
        <taxon>unclassified sequences</taxon>
        <taxon>metagenomes</taxon>
        <taxon>ecological metagenomes</taxon>
    </lineage>
</organism>
<protein>
    <submittedName>
        <fullName evidence="3">Unannotated protein</fullName>
    </submittedName>
</protein>
<dbReference type="AlphaFoldDB" id="A0A6J6H3R9"/>
<gene>
    <name evidence="3" type="ORF">UFOPK1826_01044</name>
</gene>
<dbReference type="GO" id="GO:0000287">
    <property type="term" value="F:magnesium ion binding"/>
    <property type="evidence" value="ECO:0007669"/>
    <property type="project" value="InterPro"/>
</dbReference>
<keyword evidence="1" id="KW-0808">Transferase</keyword>
<proteinExistence type="inferred from homology"/>
<dbReference type="PANTHER" id="PTHR43007">
    <property type="entry name" value="2-PHOSPHO-L-LACTATE TRANSFERASE"/>
    <property type="match status" value="1"/>
</dbReference>
<dbReference type="PANTHER" id="PTHR43007:SF1">
    <property type="entry name" value="2-PHOSPHO-L-LACTATE TRANSFERASE"/>
    <property type="match status" value="1"/>
</dbReference>